<proteinExistence type="predicted"/>
<name>A0ABR7SQZ6_9ACTN</name>
<accession>A0ABR7SQZ6</accession>
<dbReference type="EMBL" id="JACTVJ010000021">
    <property type="protein sequence ID" value="MBC9717829.1"/>
    <property type="molecule type" value="Genomic_DNA"/>
</dbReference>
<dbReference type="Gene3D" id="3.90.1200.10">
    <property type="match status" value="1"/>
</dbReference>
<organism evidence="2 3">
    <name type="scientific">Streptomyces polyasparticus</name>
    <dbReference type="NCBI Taxonomy" id="2767826"/>
    <lineage>
        <taxon>Bacteria</taxon>
        <taxon>Bacillati</taxon>
        <taxon>Actinomycetota</taxon>
        <taxon>Actinomycetes</taxon>
        <taxon>Kitasatosporales</taxon>
        <taxon>Streptomycetaceae</taxon>
        <taxon>Streptomyces</taxon>
    </lineage>
</organism>
<dbReference type="RefSeq" id="WP_187818274.1">
    <property type="nucleotide sequence ID" value="NZ_JACTVJ010000021.1"/>
</dbReference>
<dbReference type="InterPro" id="IPR011009">
    <property type="entry name" value="Kinase-like_dom_sf"/>
</dbReference>
<evidence type="ECO:0000313" key="2">
    <source>
        <dbReference type="EMBL" id="MBC9717829.1"/>
    </source>
</evidence>
<dbReference type="Proteomes" id="UP000642284">
    <property type="component" value="Unassembled WGS sequence"/>
</dbReference>
<protein>
    <submittedName>
        <fullName evidence="2">Aminoglycoside phosphotransferase family protein</fullName>
    </submittedName>
</protein>
<dbReference type="Pfam" id="PF01636">
    <property type="entry name" value="APH"/>
    <property type="match status" value="1"/>
</dbReference>
<dbReference type="InterPro" id="IPR002575">
    <property type="entry name" value="Aminoglycoside_PTrfase"/>
</dbReference>
<sequence length="294" mass="32599">MSVGKPLPDPMHAWVTSQIGEIKEVRDAAWPRLASQVWEITGIDRERYFAKVSPSPKFFSHETRAYRFVGPSLGAEHAPRLLGTAPEHLALLVTAMPGSSVPALDLNVTDRQRVHHQAGALLRIFHGGEVLDREGRDEAVAQGERLGDQAAKHVERAGDLLSDVDRDLVRRAIAELPDMAQLPTAYAHGDYQERNWLWSGQRLALIDFERARHTWAVWDLVRLACGPWLGHQELRTAFFDGYGRDLTAAERHAIGCLAAFDAASAISWGTVNDPEVAQRGRATLDRLAMGEPLV</sequence>
<feature type="domain" description="Aminoglycoside phosphotransferase" evidence="1">
    <location>
        <begin position="36"/>
        <end position="247"/>
    </location>
</feature>
<evidence type="ECO:0000313" key="3">
    <source>
        <dbReference type="Proteomes" id="UP000642284"/>
    </source>
</evidence>
<keyword evidence="3" id="KW-1185">Reference proteome</keyword>
<evidence type="ECO:0000259" key="1">
    <source>
        <dbReference type="Pfam" id="PF01636"/>
    </source>
</evidence>
<reference evidence="2 3" key="1">
    <citation type="submission" date="2020-08" db="EMBL/GenBank/DDBJ databases">
        <title>Genemic of Streptomyces polyaspartic.</title>
        <authorList>
            <person name="Liu W."/>
        </authorList>
    </citation>
    <scope>NUCLEOTIDE SEQUENCE [LARGE SCALE GENOMIC DNA]</scope>
    <source>
        <strain evidence="2 3">TRM66268-LWL</strain>
    </source>
</reference>
<dbReference type="SUPFAM" id="SSF56112">
    <property type="entry name" value="Protein kinase-like (PK-like)"/>
    <property type="match status" value="1"/>
</dbReference>
<comment type="caution">
    <text evidence="2">The sequence shown here is derived from an EMBL/GenBank/DDBJ whole genome shotgun (WGS) entry which is preliminary data.</text>
</comment>
<gene>
    <name evidence="2" type="ORF">H9Y04_35390</name>
</gene>